<dbReference type="RefSeq" id="WP_349428898.1">
    <property type="nucleotide sequence ID" value="NZ_CP151632.1"/>
</dbReference>
<reference evidence="1" key="1">
    <citation type="submission" date="2024-04" db="EMBL/GenBank/DDBJ databases">
        <authorList>
            <person name="Roder T."/>
            <person name="Oberhansli S."/>
            <person name="Kreuzer M."/>
        </authorList>
    </citation>
    <scope>NUCLEOTIDE SEQUENCE</scope>
    <source>
        <strain evidence="1">LWS13-1.2</strain>
    </source>
</reference>
<gene>
    <name evidence="1" type="ORF">MRBLWS13_001999</name>
</gene>
<evidence type="ECO:0000313" key="1">
    <source>
        <dbReference type="EMBL" id="WZO34341.1"/>
    </source>
</evidence>
<dbReference type="AlphaFoldDB" id="A0AAU6SBV0"/>
<protein>
    <submittedName>
        <fullName evidence="1">YukJ family protein</fullName>
    </submittedName>
</protein>
<organism evidence="1">
    <name type="scientific">Microbacterium sp. LWS13-1.2</name>
    <dbReference type="NCBI Taxonomy" id="3135264"/>
    <lineage>
        <taxon>Bacteria</taxon>
        <taxon>Bacillati</taxon>
        <taxon>Actinomycetota</taxon>
        <taxon>Actinomycetes</taxon>
        <taxon>Micrococcales</taxon>
        <taxon>Microbacteriaceae</taxon>
        <taxon>Microbacterium</taxon>
    </lineage>
</organism>
<dbReference type="Pfam" id="PF10042">
    <property type="entry name" value="DUF2278"/>
    <property type="match status" value="1"/>
</dbReference>
<proteinExistence type="predicted"/>
<dbReference type="EMBL" id="CP151632">
    <property type="protein sequence ID" value="WZO34341.1"/>
    <property type="molecule type" value="Genomic_DNA"/>
</dbReference>
<name>A0AAU6SBV0_9MICO</name>
<sequence length="230" mass="25371">MPFTQYGVLSGTLTSHARDDPDEFGRWWHVNLSVRSGAREFKVAVDVDSSKSATGVQWKTVRTTSAKLGWPTLPPPAFTRLVSAPTTGAIDVIRRPALRVIGIRRLLQRLFRARDAVPAERSWFWIPVLRPWRSGDHLQASEALEATLCIGALTLVWGEPFPENAAPASVQGMHNVHQNQGDPAGSQWWPENGIWQDGGVATLQADGSWLVFVSKFSTQCDHTDSEGHPA</sequence>
<dbReference type="InterPro" id="IPR019268">
    <property type="entry name" value="DUF2278"/>
</dbReference>
<accession>A0AAU6SBV0</accession>